<accession>B5CRW0</accession>
<dbReference type="eggNOG" id="COG1715">
    <property type="taxonomic scope" value="Bacteria"/>
</dbReference>
<feature type="domain" description="Restriction endonuclease type IV Mrr" evidence="1">
    <location>
        <begin position="252"/>
        <end position="368"/>
    </location>
</feature>
<reference evidence="3 4" key="1">
    <citation type="submission" date="2008-08" db="EMBL/GenBank/DDBJ databases">
        <title>Draft genome sequence of Ruminococcus lactaris ATCC 29176.</title>
        <authorList>
            <person name="Sudarsanam P."/>
            <person name="Ley R."/>
            <person name="Guruge J."/>
            <person name="Turnbaugh P.J."/>
            <person name="Mahowald M."/>
            <person name="Liep D."/>
            <person name="Gordon J."/>
        </authorList>
    </citation>
    <scope>NUCLEOTIDE SEQUENCE [LARGE SCALE GENOMIC DNA]</scope>
    <source>
        <strain evidence="3 4">ATCC 29176</strain>
    </source>
</reference>
<dbReference type="GeneID" id="77334058"/>
<dbReference type="InterPro" id="IPR007560">
    <property type="entry name" value="Restrct_endonuc_IV_Mrr"/>
</dbReference>
<evidence type="ECO:0008006" key="5">
    <source>
        <dbReference type="Google" id="ProtNLM"/>
    </source>
</evidence>
<organism evidence="3 4">
    <name type="scientific">[Ruminococcus] lactaris ATCC 29176</name>
    <dbReference type="NCBI Taxonomy" id="471875"/>
    <lineage>
        <taxon>Bacteria</taxon>
        <taxon>Bacillati</taxon>
        <taxon>Bacillota</taxon>
        <taxon>Clostridia</taxon>
        <taxon>Lachnospirales</taxon>
        <taxon>Lachnospiraceae</taxon>
        <taxon>Mediterraneibacter</taxon>
    </lineage>
</organism>
<gene>
    <name evidence="3" type="ORF">RUMLAC_02211</name>
</gene>
<dbReference type="AlphaFoldDB" id="B5CRW0"/>
<evidence type="ECO:0000313" key="3">
    <source>
        <dbReference type="EMBL" id="EDY32048.1"/>
    </source>
</evidence>
<dbReference type="HOGENOM" id="CLU_703757_0_0_9"/>
<protein>
    <recommendedName>
        <fullName evidence="5">Restriction endonuclease</fullName>
    </recommendedName>
</protein>
<dbReference type="Gene3D" id="3.40.1350.10">
    <property type="match status" value="1"/>
</dbReference>
<dbReference type="GO" id="GO:0003677">
    <property type="term" value="F:DNA binding"/>
    <property type="evidence" value="ECO:0007669"/>
    <property type="project" value="InterPro"/>
</dbReference>
<proteinExistence type="predicted"/>
<dbReference type="REBASE" id="21323">
    <property type="entry name" value="RlaI"/>
</dbReference>
<evidence type="ECO:0000259" key="1">
    <source>
        <dbReference type="Pfam" id="PF04471"/>
    </source>
</evidence>
<reference evidence="3 4" key="2">
    <citation type="submission" date="2008-08" db="EMBL/GenBank/DDBJ databases">
        <authorList>
            <person name="Fulton L."/>
            <person name="Clifton S."/>
            <person name="Fulton B."/>
            <person name="Xu J."/>
            <person name="Minx P."/>
            <person name="Pepin K.H."/>
            <person name="Johnson M."/>
            <person name="Bhonagiri V."/>
            <person name="Nash W.E."/>
            <person name="Mardis E.R."/>
            <person name="Wilson R.K."/>
        </authorList>
    </citation>
    <scope>NUCLEOTIDE SEQUENCE [LARGE SCALE GENOMIC DNA]</scope>
    <source>
        <strain evidence="3 4">ATCC 29176</strain>
    </source>
</reference>
<dbReference type="Proteomes" id="UP000003254">
    <property type="component" value="Unassembled WGS sequence"/>
</dbReference>
<dbReference type="Gene3D" id="2.30.280.20">
    <property type="match status" value="1"/>
</dbReference>
<dbReference type="InterPro" id="IPR041409">
    <property type="entry name" value="RE_AspBHI_N"/>
</dbReference>
<evidence type="ECO:0000259" key="2">
    <source>
        <dbReference type="Pfam" id="PF18062"/>
    </source>
</evidence>
<name>B5CRW0_9FIRM</name>
<dbReference type="RefSeq" id="WP_005612449.1">
    <property type="nucleotide sequence ID" value="NZ_CP102292.1"/>
</dbReference>
<sequence length="392" mass="45344">MQRIAFEKLKTADLFVDAVYESNGATNLNGDVLSKLMSVGTQGGFRPVNIRNQKGKAAYIVLESTNKHPDWLDNIDYESGIIQYYGDNREPGRELHDSKRGGNKVLRDVFEMLQDNRRQEIPPFFYFESEEGRNRRFLGLLVPGSDKFKLEELLVAIWRMKNGERYQNYKAVFTILDVASVSRGWLEDLLSGNGYQSDFAPKEWKKWIDKGVYTPLYASDSVLNYRTQDQQMPFKDDDKQKLQSIYDYFDNPYEFEKCAMKIVQLMDSNIHSLKHTRFVRDGGRDAIGLYRIGRQCDGVDVEFALEAKRYSSNDGIGVKEVSRLISRLRHRQFGILVTTSFVALQAYQEIKEDGHPIVIISGMDILRILYDSGIKTKDEIQEWLVKTFPKDE</sequence>
<dbReference type="Pfam" id="PF18062">
    <property type="entry name" value="RE_AspBHI_N"/>
    <property type="match status" value="1"/>
</dbReference>
<comment type="caution">
    <text evidence="3">The sequence shown here is derived from an EMBL/GenBank/DDBJ whole genome shotgun (WGS) entry which is preliminary data.</text>
</comment>
<keyword evidence="4" id="KW-1185">Reference proteome</keyword>
<dbReference type="EMBL" id="ABOU02000048">
    <property type="protein sequence ID" value="EDY32048.1"/>
    <property type="molecule type" value="Genomic_DNA"/>
</dbReference>
<dbReference type="InterPro" id="IPR011856">
    <property type="entry name" value="tRNA_endonuc-like_dom_sf"/>
</dbReference>
<feature type="domain" description="Restriction endonuclease AspBHI N-terminal" evidence="2">
    <location>
        <begin position="26"/>
        <end position="211"/>
    </location>
</feature>
<dbReference type="GO" id="GO:0009307">
    <property type="term" value="P:DNA restriction-modification system"/>
    <property type="evidence" value="ECO:0007669"/>
    <property type="project" value="InterPro"/>
</dbReference>
<dbReference type="GO" id="GO:0004519">
    <property type="term" value="F:endonuclease activity"/>
    <property type="evidence" value="ECO:0007669"/>
    <property type="project" value="InterPro"/>
</dbReference>
<dbReference type="Pfam" id="PF04471">
    <property type="entry name" value="Mrr_cat"/>
    <property type="match status" value="1"/>
</dbReference>
<evidence type="ECO:0000313" key="4">
    <source>
        <dbReference type="Proteomes" id="UP000003254"/>
    </source>
</evidence>